<feature type="chain" id="PRO_5046710166" description="DUF11 domain-containing protein" evidence="1">
    <location>
        <begin position="23"/>
        <end position="161"/>
    </location>
</feature>
<reference evidence="3 4" key="1">
    <citation type="submission" date="2024-05" db="EMBL/GenBank/DDBJ databases">
        <title>Sphingomonas sp. HF-S3 16S ribosomal RNA gene Genome sequencing and assembly.</title>
        <authorList>
            <person name="Lee H."/>
        </authorList>
    </citation>
    <scope>NUCLEOTIDE SEQUENCE [LARGE SCALE GENOMIC DNA]</scope>
    <source>
        <strain evidence="3 4">HF-S3</strain>
    </source>
</reference>
<feature type="domain" description="DUF11" evidence="2">
    <location>
        <begin position="58"/>
        <end position="101"/>
    </location>
</feature>
<accession>A0ABV0BE20</accession>
<proteinExistence type="predicted"/>
<keyword evidence="1" id="KW-0732">Signal</keyword>
<dbReference type="Proteomes" id="UP001427805">
    <property type="component" value="Unassembled WGS sequence"/>
</dbReference>
<dbReference type="NCBIfam" id="TIGR01451">
    <property type="entry name" value="B_ant_repeat"/>
    <property type="match status" value="1"/>
</dbReference>
<dbReference type="InterPro" id="IPR001434">
    <property type="entry name" value="OmcB-like_DUF11"/>
</dbReference>
<gene>
    <name evidence="3" type="ORF">TPR58_14235</name>
</gene>
<dbReference type="InterPro" id="IPR047589">
    <property type="entry name" value="DUF11_rpt"/>
</dbReference>
<keyword evidence="4" id="KW-1185">Reference proteome</keyword>
<dbReference type="Pfam" id="PF01345">
    <property type="entry name" value="DUF11"/>
    <property type="match status" value="1"/>
</dbReference>
<evidence type="ECO:0000313" key="3">
    <source>
        <dbReference type="EMBL" id="MEN3748330.1"/>
    </source>
</evidence>
<sequence length="161" mass="16313">MTALIKSGAAVALIAIALPAAALSAAIDPITITNRVLAEVRKTASDGTVRTDLEPAGRVTPGTNVVFQLTVRNSGKQAATNLVIANPVPAELAYVGAASGSPAPELSTDGKRFAPIAQLTAHGANGQLRAAKAADVRVVRWRIASVPAGGTANVSFRAVIK</sequence>
<name>A0ABV0BE20_9SPHN</name>
<dbReference type="RefSeq" id="WP_346247352.1">
    <property type="nucleotide sequence ID" value="NZ_JBDIZK010000008.1"/>
</dbReference>
<evidence type="ECO:0000256" key="1">
    <source>
        <dbReference type="SAM" id="SignalP"/>
    </source>
</evidence>
<organism evidence="3 4">
    <name type="scientific">Sphingomonas rustica</name>
    <dbReference type="NCBI Taxonomy" id="3103142"/>
    <lineage>
        <taxon>Bacteria</taxon>
        <taxon>Pseudomonadati</taxon>
        <taxon>Pseudomonadota</taxon>
        <taxon>Alphaproteobacteria</taxon>
        <taxon>Sphingomonadales</taxon>
        <taxon>Sphingomonadaceae</taxon>
        <taxon>Sphingomonas</taxon>
    </lineage>
</organism>
<dbReference type="EMBL" id="JBDIZK010000008">
    <property type="protein sequence ID" value="MEN3748330.1"/>
    <property type="molecule type" value="Genomic_DNA"/>
</dbReference>
<comment type="caution">
    <text evidence="3">The sequence shown here is derived from an EMBL/GenBank/DDBJ whole genome shotgun (WGS) entry which is preliminary data.</text>
</comment>
<evidence type="ECO:0000313" key="4">
    <source>
        <dbReference type="Proteomes" id="UP001427805"/>
    </source>
</evidence>
<feature type="signal peptide" evidence="1">
    <location>
        <begin position="1"/>
        <end position="22"/>
    </location>
</feature>
<protein>
    <recommendedName>
        <fullName evidence="2">DUF11 domain-containing protein</fullName>
    </recommendedName>
</protein>
<evidence type="ECO:0000259" key="2">
    <source>
        <dbReference type="Pfam" id="PF01345"/>
    </source>
</evidence>